<organism evidence="3">
    <name type="scientific">marine sediment metagenome</name>
    <dbReference type="NCBI Taxonomy" id="412755"/>
    <lineage>
        <taxon>unclassified sequences</taxon>
        <taxon>metagenomes</taxon>
        <taxon>ecological metagenomes</taxon>
    </lineage>
</organism>
<dbReference type="InterPro" id="IPR001789">
    <property type="entry name" value="Sig_transdc_resp-reg_receiver"/>
</dbReference>
<dbReference type="GO" id="GO:0000160">
    <property type="term" value="P:phosphorelay signal transduction system"/>
    <property type="evidence" value="ECO:0007669"/>
    <property type="project" value="InterPro"/>
</dbReference>
<dbReference type="SMART" id="SM00448">
    <property type="entry name" value="REC"/>
    <property type="match status" value="1"/>
</dbReference>
<gene>
    <name evidence="3" type="ORF">S06H3_07952</name>
</gene>
<reference evidence="3" key="1">
    <citation type="journal article" date="2014" name="Front. Microbiol.">
        <title>High frequency of phylogenetically diverse reductive dehalogenase-homologous genes in deep subseafloor sedimentary metagenomes.</title>
        <authorList>
            <person name="Kawai M."/>
            <person name="Futagami T."/>
            <person name="Toyoda A."/>
            <person name="Takaki Y."/>
            <person name="Nishi S."/>
            <person name="Hori S."/>
            <person name="Arai W."/>
            <person name="Tsubouchi T."/>
            <person name="Morono Y."/>
            <person name="Uchiyama I."/>
            <person name="Ito T."/>
            <person name="Fujiyama A."/>
            <person name="Inagaki F."/>
            <person name="Takami H."/>
        </authorList>
    </citation>
    <scope>NUCLEOTIDE SEQUENCE</scope>
    <source>
        <strain evidence="3">Expedition CK06-06</strain>
    </source>
</reference>
<evidence type="ECO:0000259" key="2">
    <source>
        <dbReference type="PROSITE" id="PS50110"/>
    </source>
</evidence>
<feature type="domain" description="Response regulatory" evidence="2">
    <location>
        <begin position="6"/>
        <end position="120"/>
    </location>
</feature>
<dbReference type="PANTHER" id="PTHR44591">
    <property type="entry name" value="STRESS RESPONSE REGULATOR PROTEIN 1"/>
    <property type="match status" value="1"/>
</dbReference>
<proteinExistence type="predicted"/>
<dbReference type="AlphaFoldDB" id="X1L5V8"/>
<dbReference type="PANTHER" id="PTHR44591:SF3">
    <property type="entry name" value="RESPONSE REGULATORY DOMAIN-CONTAINING PROTEIN"/>
    <property type="match status" value="1"/>
</dbReference>
<dbReference type="PROSITE" id="PS50110">
    <property type="entry name" value="RESPONSE_REGULATORY"/>
    <property type="match status" value="1"/>
</dbReference>
<dbReference type="InterPro" id="IPR011006">
    <property type="entry name" value="CheY-like_superfamily"/>
</dbReference>
<dbReference type="CDD" id="cd00156">
    <property type="entry name" value="REC"/>
    <property type="match status" value="1"/>
</dbReference>
<dbReference type="Pfam" id="PF00072">
    <property type="entry name" value="Response_reg"/>
    <property type="match status" value="1"/>
</dbReference>
<name>X1L5V8_9ZZZZ</name>
<sequence length="176" mass="19897">MKKKKKVLLVEDEAVLRESIRDWLVEDGYDVECVETGEEALKRIKEEEFGVVVLDLRLPDIDGLQVFEHAKELKPETRGVIITAYPSKETQEKARKLGLLDYLAKPFHVDDLEKLIGAALGEAKRKKAGKGHRWLELGAVSYRICDRNYECGHCAFAQDIQDRFGTIAVIGESPLS</sequence>
<dbReference type="Gene3D" id="3.40.50.2300">
    <property type="match status" value="1"/>
</dbReference>
<dbReference type="InterPro" id="IPR050595">
    <property type="entry name" value="Bact_response_regulator"/>
</dbReference>
<evidence type="ECO:0000313" key="3">
    <source>
        <dbReference type="EMBL" id="GAI01281.1"/>
    </source>
</evidence>
<comment type="caution">
    <text evidence="3">The sequence shown here is derived from an EMBL/GenBank/DDBJ whole genome shotgun (WGS) entry which is preliminary data.</text>
</comment>
<dbReference type="EMBL" id="BARV01003288">
    <property type="protein sequence ID" value="GAI01281.1"/>
    <property type="molecule type" value="Genomic_DNA"/>
</dbReference>
<protein>
    <recommendedName>
        <fullName evidence="2">Response regulatory domain-containing protein</fullName>
    </recommendedName>
</protein>
<dbReference type="SUPFAM" id="SSF52172">
    <property type="entry name" value="CheY-like"/>
    <property type="match status" value="1"/>
</dbReference>
<accession>X1L5V8</accession>
<evidence type="ECO:0000256" key="1">
    <source>
        <dbReference type="ARBA" id="ARBA00022553"/>
    </source>
</evidence>
<keyword evidence="1" id="KW-0597">Phosphoprotein</keyword>